<dbReference type="InterPro" id="IPR011990">
    <property type="entry name" value="TPR-like_helical_dom_sf"/>
</dbReference>
<dbReference type="PROSITE" id="PS50005">
    <property type="entry name" value="TPR"/>
    <property type="match status" value="1"/>
</dbReference>
<feature type="non-terminal residue" evidence="4">
    <location>
        <position position="148"/>
    </location>
</feature>
<dbReference type="PANTHER" id="PTHR22904:SF523">
    <property type="entry name" value="STRESS-INDUCED-PHOSPHOPROTEIN 1"/>
    <property type="match status" value="1"/>
</dbReference>
<dbReference type="PANTHER" id="PTHR22904">
    <property type="entry name" value="TPR REPEAT CONTAINING PROTEIN"/>
    <property type="match status" value="1"/>
</dbReference>
<reference evidence="4" key="1">
    <citation type="submission" date="2017-08" db="EMBL/GenBank/DDBJ databases">
        <authorList>
            <person name="Polle J.E."/>
            <person name="Barry K."/>
            <person name="Cushman J."/>
            <person name="Schmutz J."/>
            <person name="Tran D."/>
            <person name="Hathwaick L.T."/>
            <person name="Yim W.C."/>
            <person name="Jenkins J."/>
            <person name="Mckie-Krisberg Z.M."/>
            <person name="Prochnik S."/>
            <person name="Lindquist E."/>
            <person name="Dockter R.B."/>
            <person name="Adam C."/>
            <person name="Molina H."/>
            <person name="Bunkerborg J."/>
            <person name="Jin E."/>
            <person name="Buchheim M."/>
            <person name="Magnuson J."/>
        </authorList>
    </citation>
    <scope>NUCLEOTIDE SEQUENCE</scope>
    <source>
        <strain evidence="4">CCAP 19/18</strain>
    </source>
</reference>
<dbReference type="Pfam" id="PF13181">
    <property type="entry name" value="TPR_8"/>
    <property type="match status" value="1"/>
</dbReference>
<dbReference type="SUPFAM" id="SSF48452">
    <property type="entry name" value="TPR-like"/>
    <property type="match status" value="1"/>
</dbReference>
<keyword evidence="5" id="KW-1185">Reference proteome</keyword>
<evidence type="ECO:0000256" key="2">
    <source>
        <dbReference type="ARBA" id="ARBA00022803"/>
    </source>
</evidence>
<evidence type="ECO:0000256" key="1">
    <source>
        <dbReference type="ARBA" id="ARBA00022737"/>
    </source>
</evidence>
<dbReference type="Proteomes" id="UP000815325">
    <property type="component" value="Unassembled WGS sequence"/>
</dbReference>
<evidence type="ECO:0000313" key="5">
    <source>
        <dbReference type="Proteomes" id="UP000815325"/>
    </source>
</evidence>
<comment type="caution">
    <text evidence="4">The sequence shown here is derived from an EMBL/GenBank/DDBJ whole genome shotgun (WGS) entry which is preliminary data.</text>
</comment>
<dbReference type="InterPro" id="IPR019734">
    <property type="entry name" value="TPR_rpt"/>
</dbReference>
<gene>
    <name evidence="4" type="ORF">DUNSADRAFT_15472</name>
</gene>
<protein>
    <submittedName>
        <fullName evidence="4">Uncharacterized protein</fullName>
    </submittedName>
</protein>
<dbReference type="Gene3D" id="1.25.40.10">
    <property type="entry name" value="Tetratricopeptide repeat domain"/>
    <property type="match status" value="1"/>
</dbReference>
<feature type="repeat" description="TPR" evidence="3">
    <location>
        <begin position="4"/>
        <end position="37"/>
    </location>
</feature>
<proteinExistence type="predicted"/>
<organism evidence="4 5">
    <name type="scientific">Dunaliella salina</name>
    <name type="common">Green alga</name>
    <name type="synonym">Protococcus salinus</name>
    <dbReference type="NCBI Taxonomy" id="3046"/>
    <lineage>
        <taxon>Eukaryota</taxon>
        <taxon>Viridiplantae</taxon>
        <taxon>Chlorophyta</taxon>
        <taxon>core chlorophytes</taxon>
        <taxon>Chlorophyceae</taxon>
        <taxon>CS clade</taxon>
        <taxon>Chlamydomonadales</taxon>
        <taxon>Dunaliellaceae</taxon>
        <taxon>Dunaliella</taxon>
    </lineage>
</organism>
<keyword evidence="2 3" id="KW-0802">TPR repeat</keyword>
<name>A0ABQ7G5B0_DUNSA</name>
<dbReference type="EMBL" id="MU070113">
    <property type="protein sequence ID" value="KAF5829790.1"/>
    <property type="molecule type" value="Genomic_DNA"/>
</dbReference>
<keyword evidence="1" id="KW-0677">Repeat</keyword>
<accession>A0ABQ7G5B0</accession>
<dbReference type="SMART" id="SM00028">
    <property type="entry name" value="TPR"/>
    <property type="match status" value="3"/>
</dbReference>
<evidence type="ECO:0000313" key="4">
    <source>
        <dbReference type="EMBL" id="KAF5829790.1"/>
    </source>
</evidence>
<sequence length="148" mass="16113">MKNPGALAQDAHARFRQGDYAGSVIAYTRAIGLDPHNEVLYSNRSASYALLRDYDSALDDARKCVLLKPEWSKGYLRLCKALDGKGMHQQVIEAAIKGLDKEPKDGAPSEVRLRLNDVLADARGMQLHKMCSSGNLDAAAKLIQDGAS</sequence>
<evidence type="ECO:0000256" key="3">
    <source>
        <dbReference type="PROSITE-ProRule" id="PRU00339"/>
    </source>
</evidence>